<dbReference type="GO" id="GO:0000281">
    <property type="term" value="P:mitotic cytokinesis"/>
    <property type="evidence" value="ECO:0007669"/>
    <property type="project" value="TreeGrafter"/>
</dbReference>
<dbReference type="GO" id="GO:0032982">
    <property type="term" value="C:myosin filament"/>
    <property type="evidence" value="ECO:0007669"/>
    <property type="project" value="TreeGrafter"/>
</dbReference>
<feature type="compositionally biased region" description="Low complexity" evidence="10">
    <location>
        <begin position="1950"/>
        <end position="1963"/>
    </location>
</feature>
<evidence type="ECO:0000256" key="1">
    <source>
        <dbReference type="ARBA" id="ARBA00008314"/>
    </source>
</evidence>
<dbReference type="Gene3D" id="1.20.5.340">
    <property type="match status" value="3"/>
</dbReference>
<dbReference type="InterPro" id="IPR004009">
    <property type="entry name" value="SH3_Myosin"/>
</dbReference>
<dbReference type="GO" id="GO:0000146">
    <property type="term" value="F:microfilament motor activity"/>
    <property type="evidence" value="ECO:0007669"/>
    <property type="project" value="TreeGrafter"/>
</dbReference>
<dbReference type="FunFam" id="2.30.30.360:FF:000001">
    <property type="entry name" value="Myosin heavy chain"/>
    <property type="match status" value="1"/>
</dbReference>
<evidence type="ECO:0000256" key="5">
    <source>
        <dbReference type="ARBA" id="ARBA00023054"/>
    </source>
</evidence>
<keyword evidence="7 9" id="KW-0505">Motor protein</keyword>
<feature type="binding site" evidence="9">
    <location>
        <begin position="202"/>
        <end position="209"/>
    </location>
    <ligand>
        <name>ATP</name>
        <dbReference type="ChEBI" id="CHEBI:30616"/>
    </ligand>
</feature>
<comment type="similarity">
    <text evidence="1 9">Belongs to the TRAFAC class myosin-kinesin ATPase superfamily. Myosin family.</text>
</comment>
<evidence type="ECO:0000259" key="12">
    <source>
        <dbReference type="PROSITE" id="PS51844"/>
    </source>
</evidence>
<dbReference type="SUPFAM" id="SSF90257">
    <property type="entry name" value="Myosin rod fragments"/>
    <property type="match status" value="3"/>
</dbReference>
<dbReference type="FunFam" id="3.40.850.10:FF:000101">
    <property type="entry name" value="Slow myosin heavy chain 2"/>
    <property type="match status" value="1"/>
</dbReference>
<feature type="region of interest" description="Disordered" evidence="10">
    <location>
        <begin position="12"/>
        <end position="46"/>
    </location>
</feature>
<dbReference type="GO" id="GO:0005516">
    <property type="term" value="F:calmodulin binding"/>
    <property type="evidence" value="ECO:0007669"/>
    <property type="project" value="UniProtKB-KW"/>
</dbReference>
<evidence type="ECO:0000256" key="10">
    <source>
        <dbReference type="SAM" id="MobiDB-lite"/>
    </source>
</evidence>
<accession>A0A3P9CHW4</accession>
<dbReference type="Gene3D" id="1.20.5.370">
    <property type="match status" value="1"/>
</dbReference>
<dbReference type="Pfam" id="PF02736">
    <property type="entry name" value="Myosin_N"/>
    <property type="match status" value="1"/>
</dbReference>
<reference evidence="13" key="2">
    <citation type="submission" date="2025-08" db="UniProtKB">
        <authorList>
            <consortium name="Ensembl"/>
        </authorList>
    </citation>
    <scope>IDENTIFICATION</scope>
</reference>
<dbReference type="Gene3D" id="2.30.30.360">
    <property type="entry name" value="Myosin S1 fragment, N-terminal"/>
    <property type="match status" value="1"/>
</dbReference>
<dbReference type="InterPro" id="IPR002928">
    <property type="entry name" value="Myosin_tail"/>
</dbReference>
<dbReference type="Gene3D" id="1.10.10.820">
    <property type="match status" value="1"/>
</dbReference>
<keyword evidence="14" id="KW-1185">Reference proteome</keyword>
<dbReference type="Pfam" id="PF01576">
    <property type="entry name" value="Myosin_tail_1"/>
    <property type="match status" value="2"/>
</dbReference>
<keyword evidence="3 9" id="KW-0067">ATP-binding</keyword>
<feature type="region of interest" description="Disordered" evidence="10">
    <location>
        <begin position="1687"/>
        <end position="1720"/>
    </location>
</feature>
<dbReference type="PROSITE" id="PS51844">
    <property type="entry name" value="SH3_LIKE"/>
    <property type="match status" value="1"/>
</dbReference>
<dbReference type="FunFam" id="1.10.10.820:FF:000001">
    <property type="entry name" value="Myosin heavy chain"/>
    <property type="match status" value="1"/>
</dbReference>
<evidence type="ECO:0000256" key="8">
    <source>
        <dbReference type="ARBA" id="ARBA00023203"/>
    </source>
</evidence>
<evidence type="ECO:0000256" key="7">
    <source>
        <dbReference type="ARBA" id="ARBA00023175"/>
    </source>
</evidence>
<dbReference type="Gene3D" id="3.40.850.10">
    <property type="entry name" value="Kinesin motor domain"/>
    <property type="match status" value="1"/>
</dbReference>
<dbReference type="FunFam" id="1.20.120.720:FF:000002">
    <property type="entry name" value="Myosin heavy chain 10"/>
    <property type="match status" value="1"/>
</dbReference>
<dbReference type="Gene3D" id="1.20.58.530">
    <property type="match status" value="1"/>
</dbReference>
<feature type="region of interest" description="Disordered" evidence="10">
    <location>
        <begin position="1932"/>
        <end position="1979"/>
    </location>
</feature>
<dbReference type="FunFam" id="1.20.5.4820:FF:000002">
    <property type="entry name" value="Myosin heavy chain 10"/>
    <property type="match status" value="1"/>
</dbReference>
<feature type="region of interest" description="Disordered" evidence="10">
    <location>
        <begin position="1069"/>
        <end position="1168"/>
    </location>
</feature>
<dbReference type="GO" id="GO:0005737">
    <property type="term" value="C:cytoplasm"/>
    <property type="evidence" value="ECO:0007669"/>
    <property type="project" value="TreeGrafter"/>
</dbReference>
<dbReference type="GO" id="GO:0051015">
    <property type="term" value="F:actin filament binding"/>
    <property type="evidence" value="ECO:0007669"/>
    <property type="project" value="InterPro"/>
</dbReference>
<dbReference type="Ensembl" id="ENSMZET00005022339.1">
    <property type="protein sequence ID" value="ENSMZEP00005021629.1"/>
    <property type="gene ID" value="ENSMZEG00005016220.1"/>
</dbReference>
<feature type="compositionally biased region" description="Basic and acidic residues" evidence="10">
    <location>
        <begin position="1069"/>
        <end position="1088"/>
    </location>
</feature>
<feature type="domain" description="Myosin motor" evidence="11">
    <location>
        <begin position="109"/>
        <end position="811"/>
    </location>
</feature>
<organism evidence="13 14">
    <name type="scientific">Maylandia zebra</name>
    <name type="common">zebra mbuna</name>
    <dbReference type="NCBI Taxonomy" id="106582"/>
    <lineage>
        <taxon>Eukaryota</taxon>
        <taxon>Metazoa</taxon>
        <taxon>Chordata</taxon>
        <taxon>Craniata</taxon>
        <taxon>Vertebrata</taxon>
        <taxon>Euteleostomi</taxon>
        <taxon>Actinopterygii</taxon>
        <taxon>Neopterygii</taxon>
        <taxon>Teleostei</taxon>
        <taxon>Neoteleostei</taxon>
        <taxon>Acanthomorphata</taxon>
        <taxon>Ovalentaria</taxon>
        <taxon>Cichlomorphae</taxon>
        <taxon>Cichliformes</taxon>
        <taxon>Cichlidae</taxon>
        <taxon>African cichlids</taxon>
        <taxon>Pseudocrenilabrinae</taxon>
        <taxon>Haplochromini</taxon>
        <taxon>Maylandia</taxon>
        <taxon>Maylandia zebra complex</taxon>
    </lineage>
</organism>
<reference evidence="13 14" key="1">
    <citation type="journal article" date="2014" name="Nature">
        <title>The genomic substrate for adaptive radiation in African cichlid fish.</title>
        <authorList>
            <person name="Brawand D."/>
            <person name="Wagner C.E."/>
            <person name="Li Y.I."/>
            <person name="Malinsky M."/>
            <person name="Keller I."/>
            <person name="Fan S."/>
            <person name="Simakov O."/>
            <person name="Ng A.Y."/>
            <person name="Lim Z.W."/>
            <person name="Bezault E."/>
            <person name="Turner-Maier J."/>
            <person name="Johnson J."/>
            <person name="Alcazar R."/>
            <person name="Noh H.J."/>
            <person name="Russell P."/>
            <person name="Aken B."/>
            <person name="Alfoldi J."/>
            <person name="Amemiya C."/>
            <person name="Azzouzi N."/>
            <person name="Baroiller J.F."/>
            <person name="Barloy-Hubler F."/>
            <person name="Berlin A."/>
            <person name="Bloomquist R."/>
            <person name="Carleton K.L."/>
            <person name="Conte M.A."/>
            <person name="D'Cotta H."/>
            <person name="Eshel O."/>
            <person name="Gaffney L."/>
            <person name="Galibert F."/>
            <person name="Gante H.F."/>
            <person name="Gnerre S."/>
            <person name="Greuter L."/>
            <person name="Guyon R."/>
            <person name="Haddad N.S."/>
            <person name="Haerty W."/>
            <person name="Harris R.M."/>
            <person name="Hofmann H.A."/>
            <person name="Hourlier T."/>
            <person name="Hulata G."/>
            <person name="Jaffe D.B."/>
            <person name="Lara M."/>
            <person name="Lee A.P."/>
            <person name="MacCallum I."/>
            <person name="Mwaiko S."/>
            <person name="Nikaido M."/>
            <person name="Nishihara H."/>
            <person name="Ozouf-Costaz C."/>
            <person name="Penman D.J."/>
            <person name="Przybylski D."/>
            <person name="Rakotomanga M."/>
            <person name="Renn S.C.P."/>
            <person name="Ribeiro F.J."/>
            <person name="Ron M."/>
            <person name="Salzburger W."/>
            <person name="Sanchez-Pulido L."/>
            <person name="Santos M.E."/>
            <person name="Searle S."/>
            <person name="Sharpe T."/>
            <person name="Swofford R."/>
            <person name="Tan F.J."/>
            <person name="Williams L."/>
            <person name="Young S."/>
            <person name="Yin S."/>
            <person name="Okada N."/>
            <person name="Kocher T.D."/>
            <person name="Miska E.A."/>
            <person name="Lander E.S."/>
            <person name="Venkatesh B."/>
            <person name="Fernald R.D."/>
            <person name="Meyer A."/>
            <person name="Ponting C.P."/>
            <person name="Streelman J.T."/>
            <person name="Lindblad-Toh K."/>
            <person name="Seehausen O."/>
            <person name="Di Palma F."/>
        </authorList>
    </citation>
    <scope>NUCLEOTIDE SEQUENCE</scope>
</reference>
<dbReference type="GO" id="GO:0016460">
    <property type="term" value="C:myosin II complex"/>
    <property type="evidence" value="ECO:0007669"/>
    <property type="project" value="TreeGrafter"/>
</dbReference>
<dbReference type="CDD" id="cd14920">
    <property type="entry name" value="MYSc_Myh10"/>
    <property type="match status" value="1"/>
</dbReference>
<feature type="region of interest" description="Disordered" evidence="10">
    <location>
        <begin position="1874"/>
        <end position="1907"/>
    </location>
</feature>
<feature type="compositionally biased region" description="Basic and acidic residues" evidence="10">
    <location>
        <begin position="1113"/>
        <end position="1140"/>
    </location>
</feature>
<dbReference type="Proteomes" id="UP000265160">
    <property type="component" value="LG11"/>
</dbReference>
<dbReference type="FunFam" id="3.30.70.1590:FF:000001">
    <property type="entry name" value="Myosin heavy chain"/>
    <property type="match status" value="1"/>
</dbReference>
<dbReference type="Gene3D" id="1.20.120.720">
    <property type="entry name" value="Myosin VI head, motor domain, U50 subdomain"/>
    <property type="match status" value="1"/>
</dbReference>
<evidence type="ECO:0000256" key="3">
    <source>
        <dbReference type="ARBA" id="ARBA00022840"/>
    </source>
</evidence>
<protein>
    <submittedName>
        <fullName evidence="13">Myosin-10</fullName>
    </submittedName>
</protein>
<dbReference type="InterPro" id="IPR008989">
    <property type="entry name" value="Myosin_S1_N"/>
</dbReference>
<dbReference type="GO" id="GO:0005524">
    <property type="term" value="F:ATP binding"/>
    <property type="evidence" value="ECO:0007669"/>
    <property type="project" value="UniProtKB-UniRule"/>
</dbReference>
<keyword evidence="4" id="KW-0112">Calmodulin-binding</keyword>
<keyword evidence="8 9" id="KW-0009">Actin-binding</keyword>
<evidence type="ECO:0000313" key="14">
    <source>
        <dbReference type="Proteomes" id="UP000265160"/>
    </source>
</evidence>
<dbReference type="PRINTS" id="PR00193">
    <property type="entry name" value="MYOSINHEAVY"/>
</dbReference>
<dbReference type="STRING" id="106582.ENSMZEP00005021629"/>
<dbReference type="InterPro" id="IPR027417">
    <property type="entry name" value="P-loop_NTPase"/>
</dbReference>
<evidence type="ECO:0000256" key="6">
    <source>
        <dbReference type="ARBA" id="ARBA00023123"/>
    </source>
</evidence>
<dbReference type="FunFam" id="1.20.5.340:FF:000009">
    <property type="entry name" value="myosin-11 isoform X2"/>
    <property type="match status" value="1"/>
</dbReference>
<dbReference type="GO" id="GO:0008360">
    <property type="term" value="P:regulation of cell shape"/>
    <property type="evidence" value="ECO:0007669"/>
    <property type="project" value="TreeGrafter"/>
</dbReference>
<reference evidence="13" key="3">
    <citation type="submission" date="2025-09" db="UniProtKB">
        <authorList>
            <consortium name="Ensembl"/>
        </authorList>
    </citation>
    <scope>IDENTIFICATION</scope>
</reference>
<dbReference type="InterPro" id="IPR014751">
    <property type="entry name" value="XRCC4-like_C"/>
</dbReference>
<dbReference type="PROSITE" id="PS51456">
    <property type="entry name" value="MYOSIN_MOTOR"/>
    <property type="match status" value="1"/>
</dbReference>
<evidence type="ECO:0000256" key="4">
    <source>
        <dbReference type="ARBA" id="ARBA00022860"/>
    </source>
</evidence>
<evidence type="ECO:0000256" key="9">
    <source>
        <dbReference type="PROSITE-ProRule" id="PRU00782"/>
    </source>
</evidence>
<dbReference type="GO" id="GO:0031032">
    <property type="term" value="P:actomyosin structure organization"/>
    <property type="evidence" value="ECO:0007669"/>
    <property type="project" value="TreeGrafter"/>
</dbReference>
<dbReference type="SMART" id="SM00242">
    <property type="entry name" value="MYSc"/>
    <property type="match status" value="1"/>
</dbReference>
<dbReference type="GeneTree" id="ENSGT00940000158808"/>
<dbReference type="PANTHER" id="PTHR45615:SF70">
    <property type="entry name" value="MYOSIN-10 ISOFORM X1"/>
    <property type="match status" value="1"/>
</dbReference>
<feature type="compositionally biased region" description="Polar residues" evidence="10">
    <location>
        <begin position="29"/>
        <end position="46"/>
    </location>
</feature>
<feature type="region of interest" description="Disordered" evidence="10">
    <location>
        <begin position="1592"/>
        <end position="1628"/>
    </location>
</feature>
<feature type="compositionally biased region" description="Basic and acidic residues" evidence="10">
    <location>
        <begin position="1687"/>
        <end position="1699"/>
    </location>
</feature>
<feature type="region of interest" description="Actin-binding" evidence="9">
    <location>
        <begin position="689"/>
        <end position="711"/>
    </location>
</feature>
<evidence type="ECO:0000256" key="2">
    <source>
        <dbReference type="ARBA" id="ARBA00022741"/>
    </source>
</evidence>
<name>A0A3P9CHW4_9CICH</name>
<dbReference type="InterPro" id="IPR036961">
    <property type="entry name" value="Kinesin_motor_dom_sf"/>
</dbReference>
<dbReference type="Gene3D" id="1.20.5.4820">
    <property type="match status" value="1"/>
</dbReference>
<feature type="domain" description="Myosin N-terminal SH3-like" evidence="12">
    <location>
        <begin position="55"/>
        <end position="105"/>
    </location>
</feature>
<feature type="compositionally biased region" description="Basic and acidic residues" evidence="10">
    <location>
        <begin position="1148"/>
        <end position="1168"/>
    </location>
</feature>
<dbReference type="PROSITE" id="PS50096">
    <property type="entry name" value="IQ"/>
    <property type="match status" value="1"/>
</dbReference>
<sequence length="1979" mass="227640">FSCLILSLPSARSTMSRPTGGGANDVTRFLSSGTAPGSPNSNNSMFSAASQADWAAKRLVWVPSEKQGFESASIREERGDEVEVELTDSQRRVTLSREEVQRMNPPRFSKVEDMADLTCLNEASVLHNLRERYYSGLIYTYSGLFCVVVNPYKNLPIYTESIVEMYRGKKRHEMPPHIYAISEAAYRSMLQDREDQSILCTGESGAGKTENTKKVIQYLAHVASSHKGDVSSVSQGELERQLLQANPILEAFGNAKTVKNDNSSRFGKFIRINFDVAGYIVGANIETYLLEKSRATRQAKDERTFHIFYQLLCGASEETRADLLLGTADQYRFLSGGSIPVPGQSDSENFTQTMDSMAIMGFNPEESMSMLKVISAVLQFGNISFMKEKNHDQASMPDNTAAQKLCHLLGINVLEFTRAILTPRIKVGREYVQKAQTKEQADFAVEALAKATYERLFRWLVHRINRALDRRQRQGASFIGILDIAGFEIFQLNSFEQLCINYTNEKLQQLFNHTMFILEQEEYQREGIEWNFIDFGLDLQPCIDLIERPANAPGVLALLDEECWFPRATDRSFVEKLSAEQGSHPKFFKSKQPRGEADFSIIHYAGKVDYKANDWLVKNMDPLNDNVASLLHQSSDHFVSELWKEVDRIVGLDQVSSGESSAPVTFGAAGLKTKKGMFRTVGQLYKESLTKLMATLRNTNPNFLRCIIPNHEKRAGKLSPHLVLDQLRCNGVLEGIRICRQGFPNRIPFQEFRQRYEILTPNAIPRTFMDGKQASELMISALELDKNLFRVGQSKVFFRAGVLAHLEEERDLKITDTIIRFQSAARGFLSRKAFLKKQQQLSALRVMQRNCAAYLKLRNWQWWRLFTKVKPLLQVTRQDEEIQTREAALQKAKEQLTRAEQDYTELDRKHLIEEKAVLADQLQAEAELFAEAEEMRARLASRKQELEEVLGELETRLEEEEERGVQLANEKKKMQQNIQDLEEQLEEEESARQRLLLEKVTLETKVKSLETDLVTAVEQRDRLGKEKKQLEERLNEVTDQLTEEEEKTKSLNKLKNKQEAVIADLEERLKREEQGRLEQEKFKRRMESEAMEAQEQLSDLGMLSSELRGSLAQKEKEITSLQGRLEEEGARRAEAQRSLREALSQVSELKEEVENERGMRERAEKQRRDLSEELEALRTELEDTLDSTAAQQELRSRREAELSELQRCVEEETRRHEIQLSEVRVKHSAALDSLQEQLDNSKRVRETQKNSNAHAWRHAQSLTVSHPCSASGTTCEIESLSGNLSSSDSKSLRLAKEMSSLESQLHDARELLQDESRQKMALASRVRALEEEKNGLMERLEEEEERGKELSRQIQTHSQQLTELRKQSEEVNSAVEAGDEIRRKLQRELDSAIQRERQKEEEKERVERQRERLREEIEDMTIALQRERQNCTALEKRQKKFDQCLAEEKAVSARLAEERDRAEADSREKETRCLALSRALQEAQDQKEELERANKQLRLEMEQLVNQQDDVGKNVHELERTRRTLETEAQNLRIQTQELEEELSEAENSRLRLEVTLQALKAQFEREISSNEEKGEEKRRALSKQARELEIQLEEERSQRSQSVSSKKQLEAELQEAEAQVETANRGKEEAMKQLRRLQGQMKEVLRELDEAKVTRDDVISQSKDSEKKIQTLEAEVLHLTEELAVSERQKRQAQQERDEIADEMVSSSSGKNVLSEEKRRLDARVNQLEEELEEEQTNSELLTERLRKTALQVETLTVQLQGERTLAQKAEAAREQLEKQNKELKARLGEMEGAVRGKHRMSVAALEAKIETMEEQLEQERQERAIANKLMRKTEKKLKEVMMQAEDERRHADQYREQLDKSMVRLKQLKRQLEEVEEENSRSSAQKRKLQRELEELTDSSQTMNREISSLRNQLRRAALPLSMRGRRALVDDLSLENSDSEEPPASPTPSSGVPGTPTPSSEHSLDPPPPYSVNNAE</sequence>
<evidence type="ECO:0000313" key="13">
    <source>
        <dbReference type="Ensembl" id="ENSMZEP00005021629.1"/>
    </source>
</evidence>
<dbReference type="PANTHER" id="PTHR45615">
    <property type="entry name" value="MYOSIN HEAVY CHAIN, NON-MUSCLE"/>
    <property type="match status" value="1"/>
</dbReference>
<proteinExistence type="inferred from homology"/>
<keyword evidence="5" id="KW-0175">Coiled coil</keyword>
<keyword evidence="6 9" id="KW-0518">Myosin</keyword>
<evidence type="ECO:0000259" key="11">
    <source>
        <dbReference type="PROSITE" id="PS51456"/>
    </source>
</evidence>
<dbReference type="SUPFAM" id="SSF52540">
    <property type="entry name" value="P-loop containing nucleoside triphosphate hydrolases"/>
    <property type="match status" value="1"/>
</dbReference>
<dbReference type="Pfam" id="PF00063">
    <property type="entry name" value="Myosin_head"/>
    <property type="match status" value="1"/>
</dbReference>
<keyword evidence="2 9" id="KW-0547">Nucleotide-binding</keyword>
<dbReference type="InterPro" id="IPR001609">
    <property type="entry name" value="Myosin_head_motor_dom-like"/>
</dbReference>